<proteinExistence type="inferred from homology"/>
<dbReference type="InterPro" id="IPR001594">
    <property type="entry name" value="Palmitoyltrfase_DHHC"/>
</dbReference>
<protein>
    <recommendedName>
        <fullName evidence="7">Palmitoyltransferase</fullName>
        <ecNumber evidence="7">2.3.1.225</ecNumber>
    </recommendedName>
</protein>
<dbReference type="OMA" id="HIFLTMF"/>
<comment type="domain">
    <text evidence="7">The DHHC domain is required for palmitoyltransferase activity.</text>
</comment>
<feature type="region of interest" description="Disordered" evidence="8">
    <location>
        <begin position="369"/>
        <end position="405"/>
    </location>
</feature>
<accession>A0A1D2MRG9</accession>
<dbReference type="GO" id="GO:0016020">
    <property type="term" value="C:membrane"/>
    <property type="evidence" value="ECO:0007669"/>
    <property type="project" value="UniProtKB-SubCell"/>
</dbReference>
<evidence type="ECO:0000313" key="10">
    <source>
        <dbReference type="EMBL" id="ODM95414.1"/>
    </source>
</evidence>
<dbReference type="PROSITE" id="PS50216">
    <property type="entry name" value="DHHC"/>
    <property type="match status" value="1"/>
</dbReference>
<evidence type="ECO:0000256" key="6">
    <source>
        <dbReference type="ARBA" id="ARBA00023315"/>
    </source>
</evidence>
<organism evidence="10 11">
    <name type="scientific">Orchesella cincta</name>
    <name type="common">Springtail</name>
    <name type="synonym">Podura cincta</name>
    <dbReference type="NCBI Taxonomy" id="48709"/>
    <lineage>
        <taxon>Eukaryota</taxon>
        <taxon>Metazoa</taxon>
        <taxon>Ecdysozoa</taxon>
        <taxon>Arthropoda</taxon>
        <taxon>Hexapoda</taxon>
        <taxon>Collembola</taxon>
        <taxon>Entomobryomorpha</taxon>
        <taxon>Entomobryoidea</taxon>
        <taxon>Orchesellidae</taxon>
        <taxon>Orchesellinae</taxon>
        <taxon>Orchesella</taxon>
    </lineage>
</organism>
<feature type="domain" description="Palmitoyltransferase DHHC" evidence="9">
    <location>
        <begin position="160"/>
        <end position="283"/>
    </location>
</feature>
<feature type="compositionally biased region" description="Polar residues" evidence="8">
    <location>
        <begin position="373"/>
        <end position="384"/>
    </location>
</feature>
<evidence type="ECO:0000256" key="2">
    <source>
        <dbReference type="ARBA" id="ARBA00022679"/>
    </source>
</evidence>
<evidence type="ECO:0000256" key="8">
    <source>
        <dbReference type="SAM" id="MobiDB-lite"/>
    </source>
</evidence>
<dbReference type="GO" id="GO:0019706">
    <property type="term" value="F:protein-cysteine S-palmitoyltransferase activity"/>
    <property type="evidence" value="ECO:0007669"/>
    <property type="project" value="UniProtKB-EC"/>
</dbReference>
<keyword evidence="6 7" id="KW-0012">Acyltransferase</keyword>
<evidence type="ECO:0000313" key="11">
    <source>
        <dbReference type="Proteomes" id="UP000094527"/>
    </source>
</evidence>
<keyword evidence="2 7" id="KW-0808">Transferase</keyword>
<gene>
    <name evidence="10" type="ORF">Ocin01_11261</name>
</gene>
<comment type="subcellular location">
    <subcellularLocation>
        <location evidence="1">Membrane</location>
        <topology evidence="1">Multi-pass membrane protein</topology>
    </subcellularLocation>
</comment>
<dbReference type="Proteomes" id="UP000094527">
    <property type="component" value="Unassembled WGS sequence"/>
</dbReference>
<feature type="non-terminal residue" evidence="10">
    <location>
        <position position="1"/>
    </location>
</feature>
<dbReference type="Pfam" id="PF01529">
    <property type="entry name" value="DHHC"/>
    <property type="match status" value="1"/>
</dbReference>
<comment type="catalytic activity">
    <reaction evidence="7">
        <text>L-cysteinyl-[protein] + hexadecanoyl-CoA = S-hexadecanoyl-L-cysteinyl-[protein] + CoA</text>
        <dbReference type="Rhea" id="RHEA:36683"/>
        <dbReference type="Rhea" id="RHEA-COMP:10131"/>
        <dbReference type="Rhea" id="RHEA-COMP:11032"/>
        <dbReference type="ChEBI" id="CHEBI:29950"/>
        <dbReference type="ChEBI" id="CHEBI:57287"/>
        <dbReference type="ChEBI" id="CHEBI:57379"/>
        <dbReference type="ChEBI" id="CHEBI:74151"/>
        <dbReference type="EC" id="2.3.1.225"/>
    </reaction>
</comment>
<reference evidence="10 11" key="1">
    <citation type="journal article" date="2016" name="Genome Biol. Evol.">
        <title>Gene Family Evolution Reflects Adaptation to Soil Environmental Stressors in the Genome of the Collembolan Orchesella cincta.</title>
        <authorList>
            <person name="Faddeeva-Vakhrusheva A."/>
            <person name="Derks M.F."/>
            <person name="Anvar S.Y."/>
            <person name="Agamennone V."/>
            <person name="Suring W."/>
            <person name="Smit S."/>
            <person name="van Straalen N.M."/>
            <person name="Roelofs D."/>
        </authorList>
    </citation>
    <scope>NUCLEOTIDE SEQUENCE [LARGE SCALE GENOMIC DNA]</scope>
    <source>
        <tissue evidence="10">Mixed pool</tissue>
    </source>
</reference>
<comment type="similarity">
    <text evidence="7">Belongs to the DHHC palmitoyltransferase family.</text>
</comment>
<name>A0A1D2MRG9_ORCCI</name>
<evidence type="ECO:0000256" key="7">
    <source>
        <dbReference type="RuleBase" id="RU079119"/>
    </source>
</evidence>
<feature type="transmembrane region" description="Helical" evidence="7">
    <location>
        <begin position="245"/>
        <end position="267"/>
    </location>
</feature>
<dbReference type="OrthoDB" id="9909019at2759"/>
<evidence type="ECO:0000256" key="1">
    <source>
        <dbReference type="ARBA" id="ARBA00004141"/>
    </source>
</evidence>
<evidence type="ECO:0000256" key="4">
    <source>
        <dbReference type="ARBA" id="ARBA00022989"/>
    </source>
</evidence>
<evidence type="ECO:0000256" key="3">
    <source>
        <dbReference type="ARBA" id="ARBA00022692"/>
    </source>
</evidence>
<keyword evidence="5 7" id="KW-0472">Membrane</keyword>
<keyword evidence="11" id="KW-1185">Reference proteome</keyword>
<keyword evidence="3 7" id="KW-0812">Transmembrane</keyword>
<dbReference type="PANTHER" id="PTHR12246">
    <property type="entry name" value="PALMITOYLTRANSFERASE ZDHHC16"/>
    <property type="match status" value="1"/>
</dbReference>
<dbReference type="EMBL" id="LJIJ01000677">
    <property type="protein sequence ID" value="ODM95414.1"/>
    <property type="molecule type" value="Genomic_DNA"/>
</dbReference>
<dbReference type="STRING" id="48709.A0A1D2MRG9"/>
<dbReference type="AlphaFoldDB" id="A0A1D2MRG9"/>
<sequence length="405" mass="46529">KSPLFGCGPPKFMNNFTEYQEDYQDGTRSGSSWSLSSCFRGAGRRTWSYHRVRMTPPYGDDRERRASRGLQNMYQHYKMDARLVYKRCDFLVILRIRLSTLHSCNAAVMGADLINGNLSRSIDVMERLENARSETELTEILEEFVRTQQLPVQTRAHISQIRYCEKCHIIKPDRAHHCSVCGYCVLKMDHHCPWVNNCVCFDNYKFFILFLAYAFLYCVVIFVISFPYFIDFWRGGWDAPMQGRFHILFVFFVAAMFAISLCSLLGYHCYLVTRNRSTLESFRSPIFRNGPDKKGFNLGTFNNFSEVFGEDKTKWFLPLFTSLGDGISFPTRHNWGTLNGNYNSLDTADSTPVSGRSPDHCVEVKVEARTEPDSSALQHNLNNGNGSGDRNGVTSPQKDTPLVYF</sequence>
<dbReference type="InterPro" id="IPR039859">
    <property type="entry name" value="PFA4/ZDH16/20/ERF2-like"/>
</dbReference>
<evidence type="ECO:0000256" key="5">
    <source>
        <dbReference type="ARBA" id="ARBA00023136"/>
    </source>
</evidence>
<evidence type="ECO:0000259" key="9">
    <source>
        <dbReference type="Pfam" id="PF01529"/>
    </source>
</evidence>
<feature type="transmembrane region" description="Helical" evidence="7">
    <location>
        <begin position="206"/>
        <end position="233"/>
    </location>
</feature>
<keyword evidence="4 7" id="KW-1133">Transmembrane helix</keyword>
<comment type="caution">
    <text evidence="10">The sequence shown here is derived from an EMBL/GenBank/DDBJ whole genome shotgun (WGS) entry which is preliminary data.</text>
</comment>
<dbReference type="EC" id="2.3.1.225" evidence="7"/>